<name>A0A3B0XJY8_9ZZZZ</name>
<evidence type="ECO:0000313" key="1">
    <source>
        <dbReference type="EMBL" id="VAW56354.1"/>
    </source>
</evidence>
<gene>
    <name evidence="1" type="ORF">MNBD_GAMMA07-48</name>
</gene>
<dbReference type="AlphaFoldDB" id="A0A3B0XJY8"/>
<organism evidence="1">
    <name type="scientific">hydrothermal vent metagenome</name>
    <dbReference type="NCBI Taxonomy" id="652676"/>
    <lineage>
        <taxon>unclassified sequences</taxon>
        <taxon>metagenomes</taxon>
        <taxon>ecological metagenomes</taxon>
    </lineage>
</organism>
<protein>
    <submittedName>
        <fullName evidence="1">Uncharacterized protein</fullName>
    </submittedName>
</protein>
<dbReference type="EMBL" id="UOFF01000217">
    <property type="protein sequence ID" value="VAW56354.1"/>
    <property type="molecule type" value="Genomic_DNA"/>
</dbReference>
<accession>A0A3B0XJY8</accession>
<proteinExistence type="predicted"/>
<reference evidence="1" key="1">
    <citation type="submission" date="2018-06" db="EMBL/GenBank/DDBJ databases">
        <authorList>
            <person name="Zhirakovskaya E."/>
        </authorList>
    </citation>
    <scope>NUCLEOTIDE SEQUENCE</scope>
</reference>
<sequence length="86" mass="10128">MGGKLKDPKVITDYNHNPVIILPRGFYFNDERWEAIWEEYDIKGESLNMDDLRRMFPSDESLHAKKVVRSGSQLAEEFKKPKIDED</sequence>